<dbReference type="GO" id="GO:0022857">
    <property type="term" value="F:transmembrane transporter activity"/>
    <property type="evidence" value="ECO:0007669"/>
    <property type="project" value="InterPro"/>
</dbReference>
<dbReference type="Proteomes" id="UP000031307">
    <property type="component" value="Unassembled WGS sequence"/>
</dbReference>
<keyword evidence="5 6" id="KW-0472">Membrane</keyword>
<evidence type="ECO:0000256" key="5">
    <source>
        <dbReference type="ARBA" id="ARBA00023136"/>
    </source>
</evidence>
<evidence type="ECO:0000256" key="1">
    <source>
        <dbReference type="ARBA" id="ARBA00004651"/>
    </source>
</evidence>
<dbReference type="InterPro" id="IPR011701">
    <property type="entry name" value="MFS"/>
</dbReference>
<evidence type="ECO:0000256" key="2">
    <source>
        <dbReference type="ARBA" id="ARBA00022475"/>
    </source>
</evidence>
<feature type="transmembrane region" description="Helical" evidence="6">
    <location>
        <begin position="336"/>
        <end position="359"/>
    </location>
</feature>
<dbReference type="InterPro" id="IPR052425">
    <property type="entry name" value="Uncharacterized_MFS-type"/>
</dbReference>
<accession>A0A0C1E8S0</accession>
<gene>
    <name evidence="8" type="ORF">DB43_AF00040</name>
</gene>
<comment type="subcellular location">
    <subcellularLocation>
        <location evidence="1">Cell membrane</location>
        <topology evidence="1">Multi-pass membrane protein</topology>
    </subcellularLocation>
</comment>
<feature type="transmembrane region" description="Helical" evidence="6">
    <location>
        <begin position="286"/>
        <end position="315"/>
    </location>
</feature>
<dbReference type="CDD" id="cd17370">
    <property type="entry name" value="MFS_MJ1317_like"/>
    <property type="match status" value="1"/>
</dbReference>
<feature type="transmembrane region" description="Helical" evidence="6">
    <location>
        <begin position="12"/>
        <end position="31"/>
    </location>
</feature>
<dbReference type="PANTHER" id="PTHR42688:SF1">
    <property type="entry name" value="BLR5212 PROTEIN"/>
    <property type="match status" value="1"/>
</dbReference>
<evidence type="ECO:0000259" key="7">
    <source>
        <dbReference type="PROSITE" id="PS50850"/>
    </source>
</evidence>
<dbReference type="Gene3D" id="1.20.1250.20">
    <property type="entry name" value="MFS general substrate transporter like domains"/>
    <property type="match status" value="2"/>
</dbReference>
<protein>
    <recommendedName>
        <fullName evidence="7">Major facilitator superfamily (MFS) profile domain-containing protein</fullName>
    </recommendedName>
</protein>
<comment type="caution">
    <text evidence="8">The sequence shown here is derived from an EMBL/GenBank/DDBJ whole genome shotgun (WGS) entry which is preliminary data.</text>
</comment>
<evidence type="ECO:0000256" key="4">
    <source>
        <dbReference type="ARBA" id="ARBA00022989"/>
    </source>
</evidence>
<feature type="transmembrane region" description="Helical" evidence="6">
    <location>
        <begin position="250"/>
        <end position="274"/>
    </location>
</feature>
<reference evidence="8 9" key="1">
    <citation type="journal article" date="2014" name="Mol. Biol. Evol.">
        <title>Massive expansion of Ubiquitination-related gene families within the Chlamydiae.</title>
        <authorList>
            <person name="Domman D."/>
            <person name="Collingro A."/>
            <person name="Lagkouvardos I."/>
            <person name="Gehre L."/>
            <person name="Weinmaier T."/>
            <person name="Rattei T."/>
            <person name="Subtil A."/>
            <person name="Horn M."/>
        </authorList>
    </citation>
    <scope>NUCLEOTIDE SEQUENCE [LARGE SCALE GENOMIC DNA]</scope>
    <source>
        <strain evidence="8 9">OEW1</strain>
    </source>
</reference>
<dbReference type="SUPFAM" id="SSF103473">
    <property type="entry name" value="MFS general substrate transporter"/>
    <property type="match status" value="1"/>
</dbReference>
<dbReference type="AlphaFoldDB" id="A0A0C1E8S0"/>
<organism evidence="8 9">
    <name type="scientific">Parachlamydia acanthamoebae</name>
    <dbReference type="NCBI Taxonomy" id="83552"/>
    <lineage>
        <taxon>Bacteria</taxon>
        <taxon>Pseudomonadati</taxon>
        <taxon>Chlamydiota</taxon>
        <taxon>Chlamydiia</taxon>
        <taxon>Parachlamydiales</taxon>
        <taxon>Parachlamydiaceae</taxon>
        <taxon>Parachlamydia</taxon>
    </lineage>
</organism>
<dbReference type="PATRIC" id="fig|83552.4.peg.2386"/>
<feature type="transmembrane region" description="Helical" evidence="6">
    <location>
        <begin position="365"/>
        <end position="386"/>
    </location>
</feature>
<evidence type="ECO:0000256" key="6">
    <source>
        <dbReference type="SAM" id="Phobius"/>
    </source>
</evidence>
<dbReference type="InterPro" id="IPR036259">
    <property type="entry name" value="MFS_trans_sf"/>
</dbReference>
<evidence type="ECO:0000313" key="8">
    <source>
        <dbReference type="EMBL" id="KIA76498.1"/>
    </source>
</evidence>
<dbReference type="EMBL" id="JSAM01000116">
    <property type="protein sequence ID" value="KIA76498.1"/>
    <property type="molecule type" value="Genomic_DNA"/>
</dbReference>
<feature type="transmembrane region" description="Helical" evidence="6">
    <location>
        <begin position="217"/>
        <end position="238"/>
    </location>
</feature>
<evidence type="ECO:0000313" key="9">
    <source>
        <dbReference type="Proteomes" id="UP000031307"/>
    </source>
</evidence>
<dbReference type="Pfam" id="PF07690">
    <property type="entry name" value="MFS_1"/>
    <property type="match status" value="1"/>
</dbReference>
<proteinExistence type="predicted"/>
<dbReference type="GO" id="GO:0005886">
    <property type="term" value="C:plasma membrane"/>
    <property type="evidence" value="ECO:0007669"/>
    <property type="project" value="UniProtKB-SubCell"/>
</dbReference>
<dbReference type="PROSITE" id="PS50850">
    <property type="entry name" value="MFS"/>
    <property type="match status" value="1"/>
</dbReference>
<dbReference type="PANTHER" id="PTHR42688">
    <property type="entry name" value="CONSERVED PROTEIN"/>
    <property type="match status" value="1"/>
</dbReference>
<keyword evidence="4 6" id="KW-1133">Transmembrane helix</keyword>
<keyword evidence="2" id="KW-1003">Cell membrane</keyword>
<dbReference type="InterPro" id="IPR020846">
    <property type="entry name" value="MFS_dom"/>
</dbReference>
<evidence type="ECO:0000256" key="3">
    <source>
        <dbReference type="ARBA" id="ARBA00022692"/>
    </source>
</evidence>
<feature type="transmembrane region" description="Helical" evidence="6">
    <location>
        <begin position="174"/>
        <end position="195"/>
    </location>
</feature>
<name>A0A0C1E8S0_9BACT</name>
<feature type="transmembrane region" description="Helical" evidence="6">
    <location>
        <begin position="43"/>
        <end position="66"/>
    </location>
</feature>
<keyword evidence="3 6" id="KW-0812">Transmembrane</keyword>
<sequence length="390" mass="42269">MIKMTKNFSRQKAIHFVILFGFISLFADMTYEGARSISGQYLALLGASGAVVGTVAGAGELIGYGFRLVSGYISDRTGRYWTITFIGYFLNLLAVPLIALAGNWPLAASLMILERFGKAIRNPAKDALLSYATKQTGRGWGFGLHEAMDQIGAITGPLIVSGVLYLQGTYQASFAVLLIPALCALSVLVATWFLYPNPEEMEEETPNLNTEGFTKKYWLYIAAISCIAAGYVDFPLIAFHFEKAALLPEVWIPVLFAIAMAADGISALICGYLYDKIGFSVLIGVSFIAAFFAPCVFLGGLSFIVLGAILWGIGLGAQESIVRAVIANMVRMNKRATAYGLMNIYFGIAWFLGSALMGLLYDRSLILLVAFSLIAQFAALPLFFAVKRTS</sequence>
<feature type="transmembrane region" description="Helical" evidence="6">
    <location>
        <begin position="78"/>
        <end position="101"/>
    </location>
</feature>
<feature type="domain" description="Major facilitator superfamily (MFS) profile" evidence="7">
    <location>
        <begin position="13"/>
        <end position="390"/>
    </location>
</feature>